<keyword evidence="2" id="KW-0963">Cytoplasm</keyword>
<evidence type="ECO:0000256" key="8">
    <source>
        <dbReference type="ARBA" id="ARBA00023054"/>
    </source>
</evidence>
<feature type="compositionally biased region" description="Basic residues" evidence="15">
    <location>
        <begin position="1153"/>
        <end position="1164"/>
    </location>
</feature>
<comment type="similarity">
    <text evidence="12">Belongs to the TRAFAC class myosin-kinesin ATPase superfamily. Kinesin family. KIN-5/BimC subfamily.</text>
</comment>
<evidence type="ECO:0000259" key="16">
    <source>
        <dbReference type="PROSITE" id="PS50067"/>
    </source>
</evidence>
<dbReference type="Proteomes" id="UP000256964">
    <property type="component" value="Unassembled WGS sequence"/>
</dbReference>
<dbReference type="Gene3D" id="3.40.850.10">
    <property type="entry name" value="Kinesin motor domain"/>
    <property type="match status" value="1"/>
</dbReference>
<dbReference type="PANTHER" id="PTHR47970">
    <property type="entry name" value="KINESIN-LIKE PROTEIN KIF11"/>
    <property type="match status" value="1"/>
</dbReference>
<feature type="compositionally biased region" description="Polar residues" evidence="15">
    <location>
        <begin position="1"/>
        <end position="10"/>
    </location>
</feature>
<dbReference type="InterPro" id="IPR047149">
    <property type="entry name" value="KIF11-like"/>
</dbReference>
<feature type="binding site" evidence="13">
    <location>
        <begin position="150"/>
        <end position="157"/>
    </location>
    <ligand>
        <name>ATP</name>
        <dbReference type="ChEBI" id="CHEBI:30616"/>
    </ligand>
</feature>
<evidence type="ECO:0000256" key="1">
    <source>
        <dbReference type="ARBA" id="ARBA00004245"/>
    </source>
</evidence>
<organism evidence="17 18">
    <name type="scientific">Lentinus brumalis</name>
    <dbReference type="NCBI Taxonomy" id="2498619"/>
    <lineage>
        <taxon>Eukaryota</taxon>
        <taxon>Fungi</taxon>
        <taxon>Dikarya</taxon>
        <taxon>Basidiomycota</taxon>
        <taxon>Agaricomycotina</taxon>
        <taxon>Agaricomycetes</taxon>
        <taxon>Polyporales</taxon>
        <taxon>Polyporaceae</taxon>
        <taxon>Lentinus</taxon>
    </lineage>
</organism>
<name>A0A371DVT8_9APHY</name>
<dbReference type="OrthoDB" id="3176171at2759"/>
<dbReference type="GO" id="GO:0072686">
    <property type="term" value="C:mitotic spindle"/>
    <property type="evidence" value="ECO:0007669"/>
    <property type="project" value="TreeGrafter"/>
</dbReference>
<evidence type="ECO:0000256" key="3">
    <source>
        <dbReference type="ARBA" id="ARBA00022618"/>
    </source>
</evidence>
<dbReference type="GO" id="GO:0000073">
    <property type="term" value="P:initial mitotic spindle pole body separation"/>
    <property type="evidence" value="ECO:0007669"/>
    <property type="project" value="TreeGrafter"/>
</dbReference>
<evidence type="ECO:0000256" key="14">
    <source>
        <dbReference type="SAM" id="Coils"/>
    </source>
</evidence>
<dbReference type="GO" id="GO:0005876">
    <property type="term" value="C:spindle microtubule"/>
    <property type="evidence" value="ECO:0007669"/>
    <property type="project" value="TreeGrafter"/>
</dbReference>
<dbReference type="GO" id="GO:0007018">
    <property type="term" value="P:microtubule-based movement"/>
    <property type="evidence" value="ECO:0007669"/>
    <property type="project" value="InterPro"/>
</dbReference>
<comment type="subcellular location">
    <subcellularLocation>
        <location evidence="1">Cytoplasm</location>
        <location evidence="1">Cytoskeleton</location>
    </subcellularLocation>
</comment>
<proteinExistence type="inferred from homology"/>
<feature type="region of interest" description="Disordered" evidence="15">
    <location>
        <begin position="1"/>
        <end position="50"/>
    </location>
</feature>
<evidence type="ECO:0000256" key="13">
    <source>
        <dbReference type="PROSITE-ProRule" id="PRU00283"/>
    </source>
</evidence>
<dbReference type="PROSITE" id="PS00411">
    <property type="entry name" value="KINESIN_MOTOR_1"/>
    <property type="match status" value="1"/>
</dbReference>
<dbReference type="GO" id="GO:0051301">
    <property type="term" value="P:cell division"/>
    <property type="evidence" value="ECO:0007669"/>
    <property type="project" value="UniProtKB-KW"/>
</dbReference>
<protein>
    <submittedName>
        <fullName evidence="17">Kinesin-domain-containing protein</fullName>
    </submittedName>
</protein>
<dbReference type="SUPFAM" id="SSF52540">
    <property type="entry name" value="P-loop containing nucleoside triphosphate hydrolases"/>
    <property type="match status" value="1"/>
</dbReference>
<dbReference type="InterPro" id="IPR036961">
    <property type="entry name" value="Kinesin_motor_dom_sf"/>
</dbReference>
<dbReference type="GO" id="GO:0008017">
    <property type="term" value="F:microtubule binding"/>
    <property type="evidence" value="ECO:0007669"/>
    <property type="project" value="InterPro"/>
</dbReference>
<dbReference type="PROSITE" id="PS50067">
    <property type="entry name" value="KINESIN_MOTOR_2"/>
    <property type="match status" value="1"/>
</dbReference>
<evidence type="ECO:0000313" key="17">
    <source>
        <dbReference type="EMBL" id="RDX56659.1"/>
    </source>
</evidence>
<dbReference type="SMART" id="SM00129">
    <property type="entry name" value="KISc"/>
    <property type="match status" value="1"/>
</dbReference>
<evidence type="ECO:0000256" key="7">
    <source>
        <dbReference type="ARBA" id="ARBA00022840"/>
    </source>
</evidence>
<feature type="coiled-coil region" evidence="14">
    <location>
        <begin position="479"/>
        <end position="517"/>
    </location>
</feature>
<dbReference type="FunFam" id="3.40.850.10:FF:000051">
    <property type="entry name" value="Kinesin-like protein bimC"/>
    <property type="match status" value="1"/>
</dbReference>
<evidence type="ECO:0000256" key="5">
    <source>
        <dbReference type="ARBA" id="ARBA00022741"/>
    </source>
</evidence>
<keyword evidence="5 13" id="KW-0547">Nucleotide-binding</keyword>
<evidence type="ECO:0000256" key="2">
    <source>
        <dbReference type="ARBA" id="ARBA00022490"/>
    </source>
</evidence>
<evidence type="ECO:0000256" key="15">
    <source>
        <dbReference type="SAM" id="MobiDB-lite"/>
    </source>
</evidence>
<dbReference type="InterPro" id="IPR001752">
    <property type="entry name" value="Kinesin_motor_dom"/>
</dbReference>
<keyword evidence="4" id="KW-0493">Microtubule</keyword>
<feature type="compositionally biased region" description="Low complexity" evidence="15">
    <location>
        <begin position="1102"/>
        <end position="1112"/>
    </location>
</feature>
<keyword evidence="18" id="KW-1185">Reference proteome</keyword>
<dbReference type="Pfam" id="PF00225">
    <property type="entry name" value="Kinesin"/>
    <property type="match status" value="1"/>
</dbReference>
<keyword evidence="9 13" id="KW-0505">Motor protein</keyword>
<keyword evidence="8 14" id="KW-0175">Coiled coil</keyword>
<feature type="region of interest" description="Disordered" evidence="15">
    <location>
        <begin position="999"/>
        <end position="1024"/>
    </location>
</feature>
<dbReference type="InterPro" id="IPR019821">
    <property type="entry name" value="Kinesin_motor_CS"/>
</dbReference>
<feature type="compositionally biased region" description="Polar residues" evidence="15">
    <location>
        <begin position="18"/>
        <end position="31"/>
    </location>
</feature>
<evidence type="ECO:0000256" key="10">
    <source>
        <dbReference type="ARBA" id="ARBA00023212"/>
    </source>
</evidence>
<dbReference type="PANTHER" id="PTHR47970:SF12">
    <property type="entry name" value="KINESIN FAMILY MEMBER 11"/>
    <property type="match status" value="1"/>
</dbReference>
<keyword evidence="10" id="KW-0206">Cytoskeleton</keyword>
<keyword evidence="7 13" id="KW-0067">ATP-binding</keyword>
<evidence type="ECO:0000256" key="4">
    <source>
        <dbReference type="ARBA" id="ARBA00022701"/>
    </source>
</evidence>
<dbReference type="InterPro" id="IPR047241">
    <property type="entry name" value="KIF11-like_kin_motor_dom"/>
</dbReference>
<dbReference type="InterPro" id="IPR027417">
    <property type="entry name" value="P-loop_NTPase"/>
</dbReference>
<keyword evidence="11" id="KW-0131">Cell cycle</keyword>
<feature type="domain" description="Kinesin motor" evidence="16">
    <location>
        <begin position="56"/>
        <end position="419"/>
    </location>
</feature>
<keyword evidence="6" id="KW-0498">Mitosis</keyword>
<evidence type="ECO:0000256" key="11">
    <source>
        <dbReference type="ARBA" id="ARBA00023306"/>
    </source>
</evidence>
<dbReference type="PRINTS" id="PR00380">
    <property type="entry name" value="KINESINHEAVY"/>
</dbReference>
<accession>A0A371DVT8</accession>
<dbReference type="GO" id="GO:0008574">
    <property type="term" value="F:plus-end-directed microtubule motor activity"/>
    <property type="evidence" value="ECO:0007669"/>
    <property type="project" value="TreeGrafter"/>
</dbReference>
<keyword evidence="3" id="KW-0132">Cell division</keyword>
<dbReference type="CDD" id="cd01364">
    <property type="entry name" value="KISc_BimC_Eg5"/>
    <property type="match status" value="1"/>
</dbReference>
<gene>
    <name evidence="17" type="ORF">OH76DRAFT_1451729</name>
</gene>
<dbReference type="GO" id="GO:0005634">
    <property type="term" value="C:nucleus"/>
    <property type="evidence" value="ECO:0007669"/>
    <property type="project" value="TreeGrafter"/>
</dbReference>
<evidence type="ECO:0000256" key="9">
    <source>
        <dbReference type="ARBA" id="ARBA00023175"/>
    </source>
</evidence>
<reference evidence="17 18" key="1">
    <citation type="journal article" date="2018" name="Biotechnol. Biofuels">
        <title>Integrative visual omics of the white-rot fungus Polyporus brumalis exposes the biotechnological potential of its oxidative enzymes for delignifying raw plant biomass.</title>
        <authorList>
            <person name="Miyauchi S."/>
            <person name="Rancon A."/>
            <person name="Drula E."/>
            <person name="Hage H."/>
            <person name="Chaduli D."/>
            <person name="Favel A."/>
            <person name="Grisel S."/>
            <person name="Henrissat B."/>
            <person name="Herpoel-Gimbert I."/>
            <person name="Ruiz-Duenas F.J."/>
            <person name="Chevret D."/>
            <person name="Hainaut M."/>
            <person name="Lin J."/>
            <person name="Wang M."/>
            <person name="Pangilinan J."/>
            <person name="Lipzen A."/>
            <person name="Lesage-Meessen L."/>
            <person name="Navarro D."/>
            <person name="Riley R."/>
            <person name="Grigoriev I.V."/>
            <person name="Zhou S."/>
            <person name="Raouche S."/>
            <person name="Rosso M.N."/>
        </authorList>
    </citation>
    <scope>NUCLEOTIDE SEQUENCE [LARGE SCALE GENOMIC DNA]</scope>
    <source>
        <strain evidence="17 18">BRFM 1820</strain>
    </source>
</reference>
<dbReference type="STRING" id="139420.A0A371DVT8"/>
<dbReference type="GO" id="GO:0005524">
    <property type="term" value="F:ATP binding"/>
    <property type="evidence" value="ECO:0007669"/>
    <property type="project" value="UniProtKB-UniRule"/>
</dbReference>
<dbReference type="EMBL" id="KZ857380">
    <property type="protein sequence ID" value="RDX56659.1"/>
    <property type="molecule type" value="Genomic_DNA"/>
</dbReference>
<evidence type="ECO:0000256" key="6">
    <source>
        <dbReference type="ARBA" id="ARBA00022776"/>
    </source>
</evidence>
<dbReference type="AlphaFoldDB" id="A0A371DVT8"/>
<sequence length="1164" mass="126846">MPPPHTTNFRPRSVLAKSDSSQRSATLTTAADSEAGPSRTAASSQQRLANGEADTNIKVVIRCRRRSEREIQDNSPIIVTTNGARGDDITIETCAPSTSLGIVALPTTRTYPFDMVFGPEADQASIYHDVVHPMLEEVLMGYNCTLFAYGQTGTGKTHTMQGDLTTTPMGNPSSQAGMIPRALFKLFQQLEASSTDFSVKISFVELYNEELRDLLASELPAPSGSSQPMGMGVHKDAPQQANLKLFDDASKKGVIIQGLEETPVRTAADALALLTKGSHRRQIAATKFNDHSSRSHSVFSITIHTSMPSSSGDGLLRVGKLNLVDLAGSENIGRSGAENKRAREAGMINQSLLTLGRVINALVDASPHVPYRESKLTRLLQDSLGGRTKTCIIATISPARSNMEETLSTLDYAIRAKSIRNRPEVNQQMTRNALIKDYVAEITRLHADLRAVREKSGIIISEESWAKMAAEQELKETERLEAVKQVEILEGQMKAVREEFEEAMALLSRTDEELRETKVRLEGTTTELVDTRLQLTAVEGALEEEIVVRQAHQKSEEALHGVVAEWKEVAQDYEGDVKGLFGKLERKAAAFGSNIRVVNKQGKTLSTETQVMSTKVDGFVKLATQHLHKVKTETEQFQSKELEALSIISSRIKEQLEKVQEALKLIHAKEDAAQETVATIRSTITEAQDSMKSGFAAYADELRKHCESICKEAESSGIASCAAVEKAFQELGVLTEAIKQEALDFISTERKTLQDAKALADNTTNTEILRLKQQNALLTRLLETERIEAKRSADALLERIAGLLGDFTTERDRSLRETFSEMTESNNAAEHEMKQLGQKQGQQLEAAVLRGSSWSEHLTKRGVEGKRLRDGGIKSVNAAKSSIRDGMSGVQAAVSTSTASFSQELQRTIQNSSTTLTQAFDREHRAKRARIEATDGLASEAQSGYRYMQRGIASTSRNIEGTVGCVLTETSGMSEAVDALNVAATAALGNIRRATQTLASEAVKEDKPTGLTPRKRSRKMVEDLPPTENRDVIIRRFRSKGVSSVGSETFLAEHLPLPDEEEAASPAMRGVILGSPTDGSPVDEDCRTEPSPGNSPPGLVKSLASSSSSSTSVETMPVPVAPSIPALKQPSKSSIPYAGTLTDSRTTNVVRARPQRTRRTIGPR</sequence>
<evidence type="ECO:0000313" key="18">
    <source>
        <dbReference type="Proteomes" id="UP000256964"/>
    </source>
</evidence>
<evidence type="ECO:0000256" key="12">
    <source>
        <dbReference type="ARBA" id="ARBA00034704"/>
    </source>
</evidence>
<feature type="region of interest" description="Disordered" evidence="15">
    <location>
        <begin position="1070"/>
        <end position="1164"/>
    </location>
</feature>